<feature type="region of interest" description="Disordered" evidence="6">
    <location>
        <begin position="59"/>
        <end position="78"/>
    </location>
</feature>
<evidence type="ECO:0000313" key="11">
    <source>
        <dbReference type="Proteomes" id="UP001597351"/>
    </source>
</evidence>
<dbReference type="RefSeq" id="WP_343915849.1">
    <property type="nucleotide sequence ID" value="NZ_BAAAJT010000002.1"/>
</dbReference>
<keyword evidence="4 7" id="KW-1133">Transmembrane helix</keyword>
<evidence type="ECO:0000256" key="2">
    <source>
        <dbReference type="ARBA" id="ARBA00022475"/>
    </source>
</evidence>
<keyword evidence="2" id="KW-1003">Cell membrane</keyword>
<feature type="transmembrane region" description="Helical" evidence="7">
    <location>
        <begin position="124"/>
        <end position="144"/>
    </location>
</feature>
<evidence type="ECO:0000256" key="6">
    <source>
        <dbReference type="SAM" id="MobiDB-lite"/>
    </source>
</evidence>
<dbReference type="InterPro" id="IPR018929">
    <property type="entry name" value="DUF2510"/>
</dbReference>
<proteinExistence type="predicted"/>
<dbReference type="InterPro" id="IPR010432">
    <property type="entry name" value="RDD"/>
</dbReference>
<gene>
    <name evidence="10" type="ORF">ACFSDE_00510</name>
</gene>
<evidence type="ECO:0000313" key="10">
    <source>
        <dbReference type="EMBL" id="MFD1945260.1"/>
    </source>
</evidence>
<feature type="transmembrane region" description="Helical" evidence="7">
    <location>
        <begin position="88"/>
        <end position="112"/>
    </location>
</feature>
<feature type="domain" description="DUF2510" evidence="9">
    <location>
        <begin position="8"/>
        <end position="41"/>
    </location>
</feature>
<protein>
    <submittedName>
        <fullName evidence="10">RDD family protein</fullName>
    </submittedName>
</protein>
<organism evidence="10 11">
    <name type="scientific">Nocardioides aestuarii</name>
    <dbReference type="NCBI Taxonomy" id="252231"/>
    <lineage>
        <taxon>Bacteria</taxon>
        <taxon>Bacillati</taxon>
        <taxon>Actinomycetota</taxon>
        <taxon>Actinomycetes</taxon>
        <taxon>Propionibacteriales</taxon>
        <taxon>Nocardioidaceae</taxon>
        <taxon>Nocardioides</taxon>
    </lineage>
</organism>
<dbReference type="Pfam" id="PF10708">
    <property type="entry name" value="DUF2510"/>
    <property type="match status" value="1"/>
</dbReference>
<dbReference type="EMBL" id="JBHUGD010000001">
    <property type="protein sequence ID" value="MFD1945260.1"/>
    <property type="molecule type" value="Genomic_DNA"/>
</dbReference>
<keyword evidence="3 7" id="KW-0812">Transmembrane</keyword>
<evidence type="ECO:0000256" key="5">
    <source>
        <dbReference type="ARBA" id="ARBA00023136"/>
    </source>
</evidence>
<dbReference type="PANTHER" id="PTHR36115:SF4">
    <property type="entry name" value="MEMBRANE PROTEIN"/>
    <property type="match status" value="1"/>
</dbReference>
<dbReference type="PANTHER" id="PTHR36115">
    <property type="entry name" value="PROLINE-RICH ANTIGEN HOMOLOG-RELATED"/>
    <property type="match status" value="1"/>
</dbReference>
<evidence type="ECO:0000256" key="1">
    <source>
        <dbReference type="ARBA" id="ARBA00004651"/>
    </source>
</evidence>
<keyword evidence="5 7" id="KW-0472">Membrane</keyword>
<sequence length="241" mass="25727">MNGQVPEGWYADPQDQTPGAERWWNGYSWTAHTRQRPADPAPPPVEEPVWGAAPASYAAEPTAPTAPATTTPTALPDGTPLAPLGQRLGAYAIDVVLVWFVASVLLGFLAGARLLVEELAGLDAFGLFSFPLRPLVIGGLWLGYQWLVLTRPMPSLGKRMLGLGVRRLEPSPGAPAGLDSSTAFRRALAGGGGVLFVMFPGSQLFGAALLGLDAYRMQQDHLRRPWHDQVAGTVVVRPTVT</sequence>
<keyword evidence="11" id="KW-1185">Reference proteome</keyword>
<evidence type="ECO:0000256" key="7">
    <source>
        <dbReference type="SAM" id="Phobius"/>
    </source>
</evidence>
<comment type="caution">
    <text evidence="10">The sequence shown here is derived from an EMBL/GenBank/DDBJ whole genome shotgun (WGS) entry which is preliminary data.</text>
</comment>
<dbReference type="Proteomes" id="UP001597351">
    <property type="component" value="Unassembled WGS sequence"/>
</dbReference>
<evidence type="ECO:0000256" key="4">
    <source>
        <dbReference type="ARBA" id="ARBA00022989"/>
    </source>
</evidence>
<dbReference type="Pfam" id="PF06271">
    <property type="entry name" value="RDD"/>
    <property type="match status" value="1"/>
</dbReference>
<evidence type="ECO:0000259" key="9">
    <source>
        <dbReference type="Pfam" id="PF10708"/>
    </source>
</evidence>
<feature type="domain" description="RDD" evidence="8">
    <location>
        <begin position="82"/>
        <end position="232"/>
    </location>
</feature>
<reference evidence="11" key="1">
    <citation type="journal article" date="2019" name="Int. J. Syst. Evol. Microbiol.">
        <title>The Global Catalogue of Microorganisms (GCM) 10K type strain sequencing project: providing services to taxonomists for standard genome sequencing and annotation.</title>
        <authorList>
            <consortium name="The Broad Institute Genomics Platform"/>
            <consortium name="The Broad Institute Genome Sequencing Center for Infectious Disease"/>
            <person name="Wu L."/>
            <person name="Ma J."/>
        </authorList>
    </citation>
    <scope>NUCLEOTIDE SEQUENCE [LARGE SCALE GENOMIC DNA]</scope>
    <source>
        <strain evidence="11">CGMCC 1.12477</strain>
    </source>
</reference>
<feature type="transmembrane region" description="Helical" evidence="7">
    <location>
        <begin position="194"/>
        <end position="215"/>
    </location>
</feature>
<name>A0ABW4TF51_9ACTN</name>
<accession>A0ABW4TF51</accession>
<evidence type="ECO:0000259" key="8">
    <source>
        <dbReference type="Pfam" id="PF06271"/>
    </source>
</evidence>
<comment type="subcellular location">
    <subcellularLocation>
        <location evidence="1">Cell membrane</location>
        <topology evidence="1">Multi-pass membrane protein</topology>
    </subcellularLocation>
</comment>
<feature type="region of interest" description="Disordered" evidence="6">
    <location>
        <begin position="1"/>
        <end position="28"/>
    </location>
</feature>
<dbReference type="InterPro" id="IPR051791">
    <property type="entry name" value="Pra-immunoreactive"/>
</dbReference>
<evidence type="ECO:0000256" key="3">
    <source>
        <dbReference type="ARBA" id="ARBA00022692"/>
    </source>
</evidence>